<accession>A0ACC6U9T8</accession>
<protein>
    <submittedName>
        <fullName evidence="1">Phosphodiester glycosidase family protein</fullName>
    </submittedName>
</protein>
<keyword evidence="1" id="KW-0326">Glycosidase</keyword>
<evidence type="ECO:0000313" key="1">
    <source>
        <dbReference type="EMBL" id="MEX3936450.1"/>
    </source>
</evidence>
<dbReference type="EMBL" id="JBFRCH010000032">
    <property type="protein sequence ID" value="MEX3936450.1"/>
    <property type="molecule type" value="Genomic_DNA"/>
</dbReference>
<evidence type="ECO:0000313" key="2">
    <source>
        <dbReference type="Proteomes" id="UP001558850"/>
    </source>
</evidence>
<keyword evidence="2" id="KW-1185">Reference proteome</keyword>
<organism evidence="1 2">
    <name type="scientific">Paraburkholderia phymatum</name>
    <dbReference type="NCBI Taxonomy" id="148447"/>
    <lineage>
        <taxon>Bacteria</taxon>
        <taxon>Pseudomonadati</taxon>
        <taxon>Pseudomonadota</taxon>
        <taxon>Betaproteobacteria</taxon>
        <taxon>Burkholderiales</taxon>
        <taxon>Burkholderiaceae</taxon>
        <taxon>Paraburkholderia</taxon>
    </lineage>
</organism>
<comment type="caution">
    <text evidence="1">The sequence shown here is derived from an EMBL/GenBank/DDBJ whole genome shotgun (WGS) entry which is preliminary data.</text>
</comment>
<reference evidence="1" key="1">
    <citation type="submission" date="2024-07" db="EMBL/GenBank/DDBJ databases">
        <title>A survey of Mimosa microsymbionts across Brazilian biomes reveals a high diversity of Paraburkholderia nodulating endemic species, but also that Cupriavidus is common as a symbiont of widespread species.</title>
        <authorList>
            <person name="Rouws L."/>
            <person name="Barauna A."/>
            <person name="Beukes C."/>
            <person name="Rouws J.R.C."/>
            <person name="De Faria S.M."/>
            <person name="Gross E."/>
            <person name="Bueno Dos Reis Junior F."/>
            <person name="Simon M.F."/>
            <person name="Maluk M."/>
            <person name="Odee D.W."/>
            <person name="Kenicer G."/>
            <person name="Young J.P.W."/>
            <person name="Reis V.M."/>
            <person name="Zilli J."/>
            <person name="James E.K."/>
        </authorList>
    </citation>
    <scope>NUCLEOTIDE SEQUENCE</scope>
    <source>
        <strain evidence="1">EG181B</strain>
    </source>
</reference>
<keyword evidence="1" id="KW-0378">Hydrolase</keyword>
<name>A0ACC6U9T8_9BURK</name>
<sequence length="259" mass="28572">MQGISLRRLWSITRYAQNLLHICLVVLPMAACAADVTELNVDGVSLSACAMDLRKDRLTMHWKSDAGQAYGSLQALDAALHKQGRKIVCGTNGGIFDRSQKPLGLYIENGTLLRRLNLRRNAYGNFYLQPNGVFLLYPGRAEIVTTEEYQAKSDAEKRLIAFANQSGPLLVRNGEPNSLFPADSTNITTRNAVCVRSPTSVVLVVTHDPITFYDFAHMLAERFSCQTALYLDGTLSTFYPSLHASLERALGVLFAVTTP</sequence>
<dbReference type="Proteomes" id="UP001558850">
    <property type="component" value="Unassembled WGS sequence"/>
</dbReference>
<proteinExistence type="predicted"/>
<gene>
    <name evidence="1" type="ORF">AB4Y32_32550</name>
</gene>